<protein>
    <recommendedName>
        <fullName evidence="3">Phage tail protein</fullName>
    </recommendedName>
</protein>
<accession>A0A840PS53</accession>
<dbReference type="PANTHER" id="PTHR35861">
    <property type="match status" value="1"/>
</dbReference>
<evidence type="ECO:0008006" key="3">
    <source>
        <dbReference type="Google" id="ProtNLM"/>
    </source>
</evidence>
<dbReference type="EMBL" id="JACHGZ010000008">
    <property type="protein sequence ID" value="MBB5148657.1"/>
    <property type="molecule type" value="Genomic_DNA"/>
</dbReference>
<proteinExistence type="predicted"/>
<dbReference type="AlphaFoldDB" id="A0A840PS53"/>
<evidence type="ECO:0000313" key="1">
    <source>
        <dbReference type="EMBL" id="MBB5148657.1"/>
    </source>
</evidence>
<dbReference type="PANTHER" id="PTHR35861:SF2">
    <property type="entry name" value="FELS-2 PROPHAGE PROTEIN"/>
    <property type="match status" value="1"/>
</dbReference>
<dbReference type="InterPro" id="IPR052042">
    <property type="entry name" value="Tail_sheath_structural"/>
</dbReference>
<reference evidence="1 2" key="1">
    <citation type="submission" date="2020-08" db="EMBL/GenBank/DDBJ databases">
        <title>Genomic Encyclopedia of Type Strains, Phase IV (KMG-IV): sequencing the most valuable type-strain genomes for metagenomic binning, comparative biology and taxonomic classification.</title>
        <authorList>
            <person name="Goeker M."/>
        </authorList>
    </citation>
    <scope>NUCLEOTIDE SEQUENCE [LARGE SCALE GENOMIC DNA]</scope>
    <source>
        <strain evidence="1 2">DSM 10633</strain>
    </source>
</reference>
<sequence>MFYHGSRTKESRPSVTVSTEATAALPVYFGTAPVNLADEKNVNKVVLAYTYDDAVKAFGYSDDWEKYTLCEVIDAAFDKFKVAPILLVNVLDPEKHKTSKSEDLTVKDGQAKIDTEGVILSSLNITANATQLEQGKDYVASFDDEGKVIIALITNTEATTLSATFNVLDTSLVAEVDIIGGIDVNTGDVTGLELINFVFPQHRMVPGIILAPGFSENPTVAAVMRAKATSVNTYFKAFAITDADTTEAPKYTDVSNWKLENSYTSSFEAIAWPMAAYNNKVYHISTLVALSISKIAAENGGYPYESPSNKTLPINKAVVKAGAGKYQEVIIPPDVANELNNQGILTILNFVGGWVAWGNMTAAYPEEDHLDVPNRFIPTRIMHNWICNTIVLTTWSDVDGPIRPRMIDNILDKMNNWINSLVTNEVILGGRIVFLAEDNPIEQLQNGKVVFRYYVAESAPAQEIENIIEFDATYYNALFES</sequence>
<dbReference type="RefSeq" id="WP_168412164.1">
    <property type="nucleotide sequence ID" value="NZ_JAAXPW010000008.1"/>
</dbReference>
<keyword evidence="2" id="KW-1185">Reference proteome</keyword>
<gene>
    <name evidence="1" type="ORF">HNR36_001043</name>
</gene>
<name>A0A840PS53_URETH</name>
<organism evidence="1 2">
    <name type="scientific">Ureibacillus thermosphaericus</name>
    <dbReference type="NCBI Taxonomy" id="51173"/>
    <lineage>
        <taxon>Bacteria</taxon>
        <taxon>Bacillati</taxon>
        <taxon>Bacillota</taxon>
        <taxon>Bacilli</taxon>
        <taxon>Bacillales</taxon>
        <taxon>Caryophanaceae</taxon>
        <taxon>Ureibacillus</taxon>
    </lineage>
</organism>
<comment type="caution">
    <text evidence="1">The sequence shown here is derived from an EMBL/GenBank/DDBJ whole genome shotgun (WGS) entry which is preliminary data.</text>
</comment>
<evidence type="ECO:0000313" key="2">
    <source>
        <dbReference type="Proteomes" id="UP000557217"/>
    </source>
</evidence>
<dbReference type="Proteomes" id="UP000557217">
    <property type="component" value="Unassembled WGS sequence"/>
</dbReference>